<protein>
    <recommendedName>
        <fullName evidence="6">Dolichyl-diphosphooligosaccharide-protein glycosyltransferase subunit OST5</fullName>
    </recommendedName>
</protein>
<accession>A0AAV5GU65</accession>
<keyword evidence="8" id="KW-1185">Reference proteome</keyword>
<feature type="transmembrane region" description="Helical" evidence="6">
    <location>
        <begin position="81"/>
        <end position="104"/>
    </location>
</feature>
<dbReference type="InterPro" id="IPR007915">
    <property type="entry name" value="TMEM258/Ost5"/>
</dbReference>
<comment type="similarity">
    <text evidence="2 6">Belongs to the OST5 family.</text>
</comment>
<name>A0AAV5GU65_9BASI</name>
<evidence type="ECO:0000256" key="6">
    <source>
        <dbReference type="RuleBase" id="RU367008"/>
    </source>
</evidence>
<comment type="subcellular location">
    <subcellularLocation>
        <location evidence="1 6">Membrane</location>
        <topology evidence="1 6">Multi-pass membrane protein</topology>
    </subcellularLocation>
</comment>
<evidence type="ECO:0000256" key="2">
    <source>
        <dbReference type="ARBA" id="ARBA00009825"/>
    </source>
</evidence>
<keyword evidence="5 6" id="KW-0472">Membrane</keyword>
<comment type="subunit">
    <text evidence="6">Component of the oligosaccharyltransferase (OST) complex.</text>
</comment>
<evidence type="ECO:0000256" key="4">
    <source>
        <dbReference type="ARBA" id="ARBA00022989"/>
    </source>
</evidence>
<keyword evidence="4 6" id="KW-1133">Transmembrane helix</keyword>
<dbReference type="Proteomes" id="UP001342314">
    <property type="component" value="Unassembled WGS sequence"/>
</dbReference>
<organism evidence="7 8">
    <name type="scientific">Rhodotorula paludigena</name>
    <dbReference type="NCBI Taxonomy" id="86838"/>
    <lineage>
        <taxon>Eukaryota</taxon>
        <taxon>Fungi</taxon>
        <taxon>Dikarya</taxon>
        <taxon>Basidiomycota</taxon>
        <taxon>Pucciniomycotina</taxon>
        <taxon>Microbotryomycetes</taxon>
        <taxon>Sporidiobolales</taxon>
        <taxon>Sporidiobolaceae</taxon>
        <taxon>Rhodotorula</taxon>
    </lineage>
</organism>
<evidence type="ECO:0000256" key="5">
    <source>
        <dbReference type="ARBA" id="ARBA00023136"/>
    </source>
</evidence>
<evidence type="ECO:0000313" key="7">
    <source>
        <dbReference type="EMBL" id="GJN92587.1"/>
    </source>
</evidence>
<proteinExistence type="inferred from homology"/>
<sequence length="106" mass="11233">MSSTYAQLKASLPIAAPLSVTKLTWHHAGRTRHPSRLRALLRPLRVAVFGHAGAAGGLCPDLLFLYVRLLRSKTTIPYSELAVAGLASIFGGFGLVFAFCAVGANV</sequence>
<evidence type="ECO:0000256" key="3">
    <source>
        <dbReference type="ARBA" id="ARBA00022692"/>
    </source>
</evidence>
<dbReference type="GO" id="GO:0006487">
    <property type="term" value="P:protein N-linked glycosylation"/>
    <property type="evidence" value="ECO:0007669"/>
    <property type="project" value="UniProtKB-UniRule"/>
</dbReference>
<dbReference type="Pfam" id="PF05251">
    <property type="entry name" value="Ost5"/>
    <property type="match status" value="1"/>
</dbReference>
<comment type="caution">
    <text evidence="7">The sequence shown here is derived from an EMBL/GenBank/DDBJ whole genome shotgun (WGS) entry which is preliminary data.</text>
</comment>
<dbReference type="GO" id="GO:0008250">
    <property type="term" value="C:oligosaccharyltransferase complex"/>
    <property type="evidence" value="ECO:0007669"/>
    <property type="project" value="UniProtKB-UniRule"/>
</dbReference>
<dbReference type="AlphaFoldDB" id="A0AAV5GU65"/>
<evidence type="ECO:0000313" key="8">
    <source>
        <dbReference type="Proteomes" id="UP001342314"/>
    </source>
</evidence>
<keyword evidence="3 6" id="KW-0812">Transmembrane</keyword>
<feature type="transmembrane region" description="Helical" evidence="6">
    <location>
        <begin position="46"/>
        <end position="69"/>
    </location>
</feature>
<reference evidence="7 8" key="1">
    <citation type="submission" date="2021-12" db="EMBL/GenBank/DDBJ databases">
        <title>High titer production of polyol ester of fatty acids by Rhodotorula paludigena BS15 towards product separation-free biomass refinery.</title>
        <authorList>
            <person name="Mano J."/>
            <person name="Ono H."/>
            <person name="Tanaka T."/>
            <person name="Naito K."/>
            <person name="Sushida H."/>
            <person name="Ike M."/>
            <person name="Tokuyasu K."/>
            <person name="Kitaoka M."/>
        </authorList>
    </citation>
    <scope>NUCLEOTIDE SEQUENCE [LARGE SCALE GENOMIC DNA]</scope>
    <source>
        <strain evidence="7 8">BS15</strain>
    </source>
</reference>
<gene>
    <name evidence="7" type="ORF">Rhopal_005618-T1</name>
</gene>
<evidence type="ECO:0000256" key="1">
    <source>
        <dbReference type="ARBA" id="ARBA00004141"/>
    </source>
</evidence>
<dbReference type="EMBL" id="BQKY01000011">
    <property type="protein sequence ID" value="GJN92587.1"/>
    <property type="molecule type" value="Genomic_DNA"/>
</dbReference>
<comment type="function">
    <text evidence="6">Subunit of the oligosaccharyl transferase (OST) complex that catalyzes the initial transfer of a defined glycan (Glc(3)Man(9)GlcNAc(2) in eukaryotes) from the lipid carrier dolichol-pyrophosphate to an asparagine residue within an Asn-X-Ser/Thr consensus motif in nascent polypeptide chains, the first step in protein N-glycosylation. N-glycosylation occurs cotranslationally and the complex associates with the Sec61 complex at the channel-forming translocon complex that mediates protein translocation across the endoplasmic reticulum (ER). All subunits are required for a maximal enzyme activity.</text>
</comment>